<evidence type="ECO:0000256" key="2">
    <source>
        <dbReference type="SAM" id="SignalP"/>
    </source>
</evidence>
<name>A0A1T4Y0W2_9BACT</name>
<dbReference type="SUPFAM" id="SSF56954">
    <property type="entry name" value="Outer membrane efflux proteins (OEP)"/>
    <property type="match status" value="1"/>
</dbReference>
<dbReference type="EMBL" id="FUYE01000006">
    <property type="protein sequence ID" value="SKA94931.1"/>
    <property type="molecule type" value="Genomic_DNA"/>
</dbReference>
<proteinExistence type="predicted"/>
<evidence type="ECO:0000313" key="4">
    <source>
        <dbReference type="Proteomes" id="UP000190774"/>
    </source>
</evidence>
<evidence type="ECO:0008006" key="5">
    <source>
        <dbReference type="Google" id="ProtNLM"/>
    </source>
</evidence>
<protein>
    <recommendedName>
        <fullName evidence="5">MORN repeat variant</fullName>
    </recommendedName>
</protein>
<feature type="compositionally biased region" description="Polar residues" evidence="1">
    <location>
        <begin position="271"/>
        <end position="280"/>
    </location>
</feature>
<feature type="signal peptide" evidence="2">
    <location>
        <begin position="1"/>
        <end position="23"/>
    </location>
</feature>
<dbReference type="RefSeq" id="WP_078813451.1">
    <property type="nucleotide sequence ID" value="NZ_FUYE01000006.1"/>
</dbReference>
<gene>
    <name evidence="3" type="ORF">SAMN02745166_02246</name>
</gene>
<organism evidence="3 4">
    <name type="scientific">Prosthecobacter debontii</name>
    <dbReference type="NCBI Taxonomy" id="48467"/>
    <lineage>
        <taxon>Bacteria</taxon>
        <taxon>Pseudomonadati</taxon>
        <taxon>Verrucomicrobiota</taxon>
        <taxon>Verrucomicrobiia</taxon>
        <taxon>Verrucomicrobiales</taxon>
        <taxon>Verrucomicrobiaceae</taxon>
        <taxon>Prosthecobacter</taxon>
    </lineage>
</organism>
<dbReference type="Proteomes" id="UP000190774">
    <property type="component" value="Unassembled WGS sequence"/>
</dbReference>
<reference evidence="4" key="1">
    <citation type="submission" date="2017-02" db="EMBL/GenBank/DDBJ databases">
        <authorList>
            <person name="Varghese N."/>
            <person name="Submissions S."/>
        </authorList>
    </citation>
    <scope>NUCLEOTIDE SEQUENCE [LARGE SCALE GENOMIC DNA]</scope>
    <source>
        <strain evidence="4">ATCC 700200</strain>
    </source>
</reference>
<evidence type="ECO:0000313" key="3">
    <source>
        <dbReference type="EMBL" id="SKA94931.1"/>
    </source>
</evidence>
<dbReference type="PROSITE" id="PS51257">
    <property type="entry name" value="PROKAR_LIPOPROTEIN"/>
    <property type="match status" value="1"/>
</dbReference>
<keyword evidence="4" id="KW-1185">Reference proteome</keyword>
<evidence type="ECO:0000256" key="1">
    <source>
        <dbReference type="SAM" id="MobiDB-lite"/>
    </source>
</evidence>
<accession>A0A1T4Y0W2</accession>
<sequence>MKLSLLPLVIASLGLIGCTTPPALTETAPAAAPDNRTLEEMRVDNNPQIRVARNNGAKFRYGQAYRADNPTFEWEGSVNVEGFANGRGTRSDYDSDGMIRYQLTANYQNGLLTEGLYENVNYNAAGRPEWFTTGNYDLRGEPHGTTVSTLSKMMMDEGRPDQPVRHEYEYNHGSMAGSITTLANGTQETYKRRDYIAERQQKLRDDAAAFYQQQAEERADRNAANNAALVQQLRTGLSDLNASVAESSKPWMRSEIKPSYEYTPAPPLTSKGGTSQKDVPSSSGSGGSSGSTAPRKGECANAKELGSRACPYGKCKCKAMSR</sequence>
<keyword evidence="2" id="KW-0732">Signal</keyword>
<feature type="chain" id="PRO_5012504592" description="MORN repeat variant" evidence="2">
    <location>
        <begin position="24"/>
        <end position="322"/>
    </location>
</feature>
<dbReference type="AlphaFoldDB" id="A0A1T4Y0W2"/>
<feature type="region of interest" description="Disordered" evidence="1">
    <location>
        <begin position="259"/>
        <end position="297"/>
    </location>
</feature>